<organism evidence="3 4">
    <name type="scientific">Didymodactylos carnosus</name>
    <dbReference type="NCBI Taxonomy" id="1234261"/>
    <lineage>
        <taxon>Eukaryota</taxon>
        <taxon>Metazoa</taxon>
        <taxon>Spiralia</taxon>
        <taxon>Gnathifera</taxon>
        <taxon>Rotifera</taxon>
        <taxon>Eurotatoria</taxon>
        <taxon>Bdelloidea</taxon>
        <taxon>Philodinida</taxon>
        <taxon>Philodinidae</taxon>
        <taxon>Didymodactylos</taxon>
    </lineage>
</organism>
<feature type="non-terminal residue" evidence="3">
    <location>
        <position position="229"/>
    </location>
</feature>
<evidence type="ECO:0000313" key="4">
    <source>
        <dbReference type="Proteomes" id="UP000682733"/>
    </source>
</evidence>
<dbReference type="EMBL" id="CAJOBA010078172">
    <property type="protein sequence ID" value="CAF4428540.1"/>
    <property type="molecule type" value="Genomic_DNA"/>
</dbReference>
<dbReference type="Proteomes" id="UP000682733">
    <property type="component" value="Unassembled WGS sequence"/>
</dbReference>
<evidence type="ECO:0000313" key="2">
    <source>
        <dbReference type="EMBL" id="CAF1613175.1"/>
    </source>
</evidence>
<feature type="coiled-coil region" evidence="1">
    <location>
        <begin position="164"/>
        <end position="205"/>
    </location>
</feature>
<reference evidence="3" key="1">
    <citation type="submission" date="2021-02" db="EMBL/GenBank/DDBJ databases">
        <authorList>
            <person name="Nowell W R."/>
        </authorList>
    </citation>
    <scope>NUCLEOTIDE SEQUENCE</scope>
</reference>
<dbReference type="EMBL" id="CAJNOK010053777">
    <property type="protein sequence ID" value="CAF1613175.1"/>
    <property type="molecule type" value="Genomic_DNA"/>
</dbReference>
<sequence>ENNELVTKLKQLKTIIVERDNIIQTIKDKITNREKVLKEKNVNENESDEENEDEEEMQNTNFTSLNEILMTCTQVNSIDAILTDIDADAEKATIHTKELYDDIEERNKRIKELNVHLKKEHCKELETKLKVILELRERDAHLHIRQLGQSDAELRKARTDTDRIKILQQQLEFKQQQLDDIQKVAQQEQNKLNDEKTKHERSNHENWLEIKKLTRELESMKKECEGLRR</sequence>
<keyword evidence="1" id="KW-0175">Coiled coil</keyword>
<comment type="caution">
    <text evidence="3">The sequence shown here is derived from an EMBL/GenBank/DDBJ whole genome shotgun (WGS) entry which is preliminary data.</text>
</comment>
<evidence type="ECO:0000256" key="1">
    <source>
        <dbReference type="SAM" id="Coils"/>
    </source>
</evidence>
<dbReference type="Proteomes" id="UP000677228">
    <property type="component" value="Unassembled WGS sequence"/>
</dbReference>
<dbReference type="AlphaFoldDB" id="A0A8S2WDN9"/>
<evidence type="ECO:0000313" key="3">
    <source>
        <dbReference type="EMBL" id="CAF4428540.1"/>
    </source>
</evidence>
<gene>
    <name evidence="2" type="ORF">OVA965_LOCUS42774</name>
    <name evidence="3" type="ORF">TMI583_LOCUS44787</name>
</gene>
<feature type="non-terminal residue" evidence="3">
    <location>
        <position position="1"/>
    </location>
</feature>
<name>A0A8S2WDN9_9BILA</name>
<proteinExistence type="predicted"/>
<accession>A0A8S2WDN9</accession>
<protein>
    <submittedName>
        <fullName evidence="3">Uncharacterized protein</fullName>
    </submittedName>
</protein>